<keyword evidence="2" id="KW-1185">Reference proteome</keyword>
<sequence>MDNIFHIKGTNMRPVSAALECFQSPQPSPSLQANTPTNLNERPACTSNQQAGLSPTTLALTGKGKPDVPPADPELGVSVVDEFQSAALDATGDLLLLRAVTYTVLDLTWLWKVKSQVPHRMPEVGVTVTGQFSRLRCDS</sequence>
<organism evidence="1 2">
    <name type="scientific">Purpureocillium lilacinum</name>
    <name type="common">Paecilomyces lilacinus</name>
    <dbReference type="NCBI Taxonomy" id="33203"/>
    <lineage>
        <taxon>Eukaryota</taxon>
        <taxon>Fungi</taxon>
        <taxon>Dikarya</taxon>
        <taxon>Ascomycota</taxon>
        <taxon>Pezizomycotina</taxon>
        <taxon>Sordariomycetes</taxon>
        <taxon>Hypocreomycetidae</taxon>
        <taxon>Hypocreales</taxon>
        <taxon>Ophiocordycipitaceae</taxon>
        <taxon>Purpureocillium</taxon>
    </lineage>
</organism>
<accession>A0ACC4DVS1</accession>
<evidence type="ECO:0000313" key="1">
    <source>
        <dbReference type="EMBL" id="KAL3960192.1"/>
    </source>
</evidence>
<name>A0ACC4DVS1_PURLI</name>
<comment type="caution">
    <text evidence="1">The sequence shown here is derived from an EMBL/GenBank/DDBJ whole genome shotgun (WGS) entry which is preliminary data.</text>
</comment>
<evidence type="ECO:0000313" key="2">
    <source>
        <dbReference type="Proteomes" id="UP001638806"/>
    </source>
</evidence>
<proteinExistence type="predicted"/>
<protein>
    <submittedName>
        <fullName evidence="1">Uncharacterized protein</fullName>
    </submittedName>
</protein>
<dbReference type="EMBL" id="JBGNUJ010000004">
    <property type="protein sequence ID" value="KAL3960192.1"/>
    <property type="molecule type" value="Genomic_DNA"/>
</dbReference>
<reference evidence="1" key="1">
    <citation type="submission" date="2024-12" db="EMBL/GenBank/DDBJ databases">
        <title>Comparative genomics and development of molecular markers within Purpureocillium lilacinum and among Purpureocillium species.</title>
        <authorList>
            <person name="Yeh Z.-Y."/>
            <person name="Ni N.-T."/>
            <person name="Lo P.-H."/>
            <person name="Mushyakhwo K."/>
            <person name="Lin C.-F."/>
            <person name="Nai Y.-S."/>
        </authorList>
    </citation>
    <scope>NUCLEOTIDE SEQUENCE</scope>
    <source>
        <strain evidence="1">NCHU-NPUST-175</strain>
    </source>
</reference>
<dbReference type="Proteomes" id="UP001638806">
    <property type="component" value="Unassembled WGS sequence"/>
</dbReference>
<gene>
    <name evidence="1" type="ORF">ACCO45_005309</name>
</gene>